<protein>
    <recommendedName>
        <fullName evidence="1">Helicase-associated domain-containing protein</fullName>
    </recommendedName>
</protein>
<comment type="caution">
    <text evidence="2">The sequence shown here is derived from an EMBL/GenBank/DDBJ whole genome shotgun (WGS) entry which is preliminary data.</text>
</comment>
<sequence>MGFVWKVRDKETGPGRLPMISITKQQQILGIVQVQYNLQGHTKYTALPNIFTVPSTPQWPHHLHECIVEVSLLRRAHRMGLLDASIVASMDAMGFVWDVSQHQWGLFMEALCTFKTLYGHVEVPSNFQVPDNNPEWPVHLWAMKLGSKVHSVRSGKLKVTLERKQELDAMEFLWDAEELHRERILLALKTYKEIHNDLYVPKLFVVPTGDPAWPSDVAGMKLGYVGSNLRERRDSTSDKFKKQLDSLGFTWSGKRVES</sequence>
<proteinExistence type="predicted"/>
<dbReference type="Proteomes" id="UP000481153">
    <property type="component" value="Unassembled WGS sequence"/>
</dbReference>
<dbReference type="PANTHER" id="PTHR37066:SF1">
    <property type="entry name" value="LNS2_PITP DOMAIN-CONTAINING PROTEIN"/>
    <property type="match status" value="1"/>
</dbReference>
<organism evidence="2 3">
    <name type="scientific">Aphanomyces euteiches</name>
    <dbReference type="NCBI Taxonomy" id="100861"/>
    <lineage>
        <taxon>Eukaryota</taxon>
        <taxon>Sar</taxon>
        <taxon>Stramenopiles</taxon>
        <taxon>Oomycota</taxon>
        <taxon>Saprolegniomycetes</taxon>
        <taxon>Saprolegniales</taxon>
        <taxon>Verrucalvaceae</taxon>
        <taxon>Aphanomyces</taxon>
    </lineage>
</organism>
<dbReference type="Pfam" id="PF03457">
    <property type="entry name" value="HA"/>
    <property type="match status" value="1"/>
</dbReference>
<accession>A0A6G0W5X0</accession>
<evidence type="ECO:0000313" key="2">
    <source>
        <dbReference type="EMBL" id="KAF0722167.1"/>
    </source>
</evidence>
<dbReference type="EMBL" id="VJMJ01000345">
    <property type="protein sequence ID" value="KAF0722167.1"/>
    <property type="molecule type" value="Genomic_DNA"/>
</dbReference>
<dbReference type="PANTHER" id="PTHR37066">
    <property type="entry name" value="HELICASE-ASSOCIATED"/>
    <property type="match status" value="1"/>
</dbReference>
<name>A0A6G0W5X0_9STRA</name>
<gene>
    <name evidence="2" type="ORF">Ae201684_018647</name>
</gene>
<dbReference type="AlphaFoldDB" id="A0A6G0W5X0"/>
<reference evidence="2 3" key="1">
    <citation type="submission" date="2019-07" db="EMBL/GenBank/DDBJ databases">
        <title>Genomics analysis of Aphanomyces spp. identifies a new class of oomycete effector associated with host adaptation.</title>
        <authorList>
            <person name="Gaulin E."/>
        </authorList>
    </citation>
    <scope>NUCLEOTIDE SEQUENCE [LARGE SCALE GENOMIC DNA]</scope>
    <source>
        <strain evidence="2 3">ATCC 201684</strain>
    </source>
</reference>
<evidence type="ECO:0000313" key="3">
    <source>
        <dbReference type="Proteomes" id="UP000481153"/>
    </source>
</evidence>
<dbReference type="InterPro" id="IPR005114">
    <property type="entry name" value="Helicase_assoc"/>
</dbReference>
<feature type="domain" description="Helicase-associated" evidence="1">
    <location>
        <begin position="101"/>
        <end position="172"/>
    </location>
</feature>
<keyword evidence="3" id="KW-1185">Reference proteome</keyword>
<dbReference type="VEuPathDB" id="FungiDB:AeMF1_015695"/>
<evidence type="ECO:0000259" key="1">
    <source>
        <dbReference type="Pfam" id="PF03457"/>
    </source>
</evidence>